<dbReference type="InterPro" id="IPR042216">
    <property type="entry name" value="MitoNEET_CISD"/>
</dbReference>
<dbReference type="Proteomes" id="UP000093962">
    <property type="component" value="Unassembled WGS sequence"/>
</dbReference>
<evidence type="ECO:0000256" key="3">
    <source>
        <dbReference type="ARBA" id="ARBA00023004"/>
    </source>
</evidence>
<feature type="domain" description="Iron-binding zinc finger CDGSH type" evidence="6">
    <location>
        <begin position="19"/>
        <end position="63"/>
    </location>
</feature>
<dbReference type="GO" id="GO:0051537">
    <property type="term" value="F:2 iron, 2 sulfur cluster binding"/>
    <property type="evidence" value="ECO:0007669"/>
    <property type="project" value="UniProtKB-KW"/>
</dbReference>
<keyword evidence="4" id="KW-0411">Iron-sulfur</keyword>
<evidence type="ECO:0000256" key="2">
    <source>
        <dbReference type="ARBA" id="ARBA00022723"/>
    </source>
</evidence>
<dbReference type="GO" id="GO:0005737">
    <property type="term" value="C:cytoplasm"/>
    <property type="evidence" value="ECO:0007669"/>
    <property type="project" value="UniProtKB-ARBA"/>
</dbReference>
<dbReference type="SMART" id="SM00704">
    <property type="entry name" value="ZnF_CDGSH"/>
    <property type="match status" value="1"/>
</dbReference>
<sequence>MSTTRRTVRIVPRGPMLIQGPVEIELDDGTRVCSDRFMVAICCCQRSKTYPWCDTSHRRQTRSAADGRKGTADQAQPT</sequence>
<dbReference type="Pfam" id="PF09360">
    <property type="entry name" value="zf-CDGSH"/>
    <property type="match status" value="1"/>
</dbReference>
<dbReference type="OrthoDB" id="3855487at2"/>
<dbReference type="RefSeq" id="WP_061000684.1">
    <property type="nucleotide sequence ID" value="NZ_LSKA01000102.1"/>
</dbReference>
<dbReference type="InterPro" id="IPR018967">
    <property type="entry name" value="FeS-contain_CDGSH-typ"/>
</dbReference>
<accession>A0A1A0MQL1</accession>
<evidence type="ECO:0000313" key="7">
    <source>
        <dbReference type="EMBL" id="OBA87356.1"/>
    </source>
</evidence>
<evidence type="ECO:0000313" key="8">
    <source>
        <dbReference type="Proteomes" id="UP000093962"/>
    </source>
</evidence>
<reference evidence="7 8" key="1">
    <citation type="submission" date="2016-06" db="EMBL/GenBank/DDBJ databases">
        <authorList>
            <person name="Kjaerup R.B."/>
            <person name="Dalgaard T.S."/>
            <person name="Juul-Madsen H.R."/>
        </authorList>
    </citation>
    <scope>NUCLEOTIDE SEQUENCE [LARGE SCALE GENOMIC DNA]</scope>
    <source>
        <strain evidence="7 8">1199456.5</strain>
    </source>
</reference>
<organism evidence="7 8">
    <name type="scientific">Mycolicibacterium mucogenicum</name>
    <name type="common">Mycobacterium mucogenicum</name>
    <dbReference type="NCBI Taxonomy" id="56689"/>
    <lineage>
        <taxon>Bacteria</taxon>
        <taxon>Bacillati</taxon>
        <taxon>Actinomycetota</taxon>
        <taxon>Actinomycetes</taxon>
        <taxon>Mycobacteriales</taxon>
        <taxon>Mycobacteriaceae</taxon>
        <taxon>Mycolicibacterium</taxon>
    </lineage>
</organism>
<evidence type="ECO:0000256" key="1">
    <source>
        <dbReference type="ARBA" id="ARBA00022714"/>
    </source>
</evidence>
<evidence type="ECO:0000256" key="4">
    <source>
        <dbReference type="ARBA" id="ARBA00023014"/>
    </source>
</evidence>
<keyword evidence="2" id="KW-0479">Metal-binding</keyword>
<dbReference type="AlphaFoldDB" id="A0A1A0MQL1"/>
<dbReference type="EMBL" id="LZSF01000128">
    <property type="protein sequence ID" value="OBA87356.1"/>
    <property type="molecule type" value="Genomic_DNA"/>
</dbReference>
<evidence type="ECO:0000259" key="6">
    <source>
        <dbReference type="SMART" id="SM00704"/>
    </source>
</evidence>
<protein>
    <submittedName>
        <fullName evidence="7">Iron-binding protein</fullName>
    </submittedName>
</protein>
<proteinExistence type="predicted"/>
<comment type="caution">
    <text evidence="7">The sequence shown here is derived from an EMBL/GenBank/DDBJ whole genome shotgun (WGS) entry which is preliminary data.</text>
</comment>
<name>A0A1A0MQL1_MYCMU</name>
<evidence type="ECO:0000256" key="5">
    <source>
        <dbReference type="SAM" id="MobiDB-lite"/>
    </source>
</evidence>
<keyword evidence="3" id="KW-0408">Iron</keyword>
<feature type="region of interest" description="Disordered" evidence="5">
    <location>
        <begin position="55"/>
        <end position="78"/>
    </location>
</feature>
<dbReference type="GO" id="GO:0046872">
    <property type="term" value="F:metal ion binding"/>
    <property type="evidence" value="ECO:0007669"/>
    <property type="project" value="UniProtKB-KW"/>
</dbReference>
<keyword evidence="1" id="KW-0001">2Fe-2S</keyword>
<gene>
    <name evidence="7" type="ORF">A5642_20230</name>
</gene>
<dbReference type="Gene3D" id="3.40.5.90">
    <property type="entry name" value="CDGSH iron-sulfur domain, mitoNEET-type"/>
    <property type="match status" value="1"/>
</dbReference>